<reference evidence="2 3" key="2">
    <citation type="submission" date="2021-07" db="EMBL/GenBank/DDBJ databases">
        <authorList>
            <person name="Matsumoto Y."/>
            <person name="Motooka D."/>
            <person name="Nakamura S."/>
        </authorList>
    </citation>
    <scope>NUCLEOTIDE SEQUENCE [LARGE SCALE GENOMIC DNA]</scope>
    <source>
        <strain evidence="2 3">TY59</strain>
    </source>
</reference>
<organism evidence="2 3">
    <name type="scientific">Mycobacterium senriense</name>
    <dbReference type="NCBI Taxonomy" id="2775496"/>
    <lineage>
        <taxon>Bacteria</taxon>
        <taxon>Bacillati</taxon>
        <taxon>Actinomycetota</taxon>
        <taxon>Actinomycetes</taxon>
        <taxon>Mycobacteriales</taxon>
        <taxon>Mycobacteriaceae</taxon>
        <taxon>Mycobacterium</taxon>
        <taxon>Mycobacterium avium complex (MAC)</taxon>
    </lineage>
</organism>
<name>A0ABN6ISC5_9MYCO</name>
<feature type="region of interest" description="Disordered" evidence="1">
    <location>
        <begin position="144"/>
        <end position="163"/>
    </location>
</feature>
<feature type="region of interest" description="Disordered" evidence="1">
    <location>
        <begin position="1"/>
        <end position="70"/>
    </location>
</feature>
<sequence length="163" mass="18063">MDVAGLSHERGARSSTTHRSAGTRDRRGRRSHTAASRPETTRQGQDASRPAPAIDRAADALASAAPDSADQQQADYFVRLLAGRRGFIDQRIEEFQRKIGTAETKGDLDAVANLRRLVRIAEQDRRTLDTLLDKLRRRFVRQAPATGSAQARPAVRRDVPVVR</sequence>
<gene>
    <name evidence="2" type="ORF">MTY59_49140</name>
</gene>
<accession>A0ABN6ISC5</accession>
<evidence type="ECO:0000313" key="3">
    <source>
        <dbReference type="Proteomes" id="UP000826012"/>
    </source>
</evidence>
<evidence type="ECO:0000256" key="1">
    <source>
        <dbReference type="SAM" id="MobiDB-lite"/>
    </source>
</evidence>
<feature type="compositionally biased region" description="Low complexity" evidence="1">
    <location>
        <begin position="46"/>
        <end position="70"/>
    </location>
</feature>
<protein>
    <submittedName>
        <fullName evidence="2">Uncharacterized protein</fullName>
    </submittedName>
</protein>
<keyword evidence="3" id="KW-1185">Reference proteome</keyword>
<reference evidence="2 3" key="1">
    <citation type="submission" date="2021-07" db="EMBL/GenBank/DDBJ databases">
        <title>Complete genome sequence of nontuberculous Mycobacterium sp. TY59.</title>
        <authorList>
            <person name="Fukushima K."/>
        </authorList>
    </citation>
    <scope>NUCLEOTIDE SEQUENCE [LARGE SCALE GENOMIC DNA]</scope>
    <source>
        <strain evidence="2 3">TY59</strain>
    </source>
</reference>
<evidence type="ECO:0000313" key="2">
    <source>
        <dbReference type="EMBL" id="BCZ25059.1"/>
    </source>
</evidence>
<dbReference type="RefSeq" id="WP_250160655.1">
    <property type="nucleotide sequence ID" value="NZ_AP024828.1"/>
</dbReference>
<proteinExistence type="predicted"/>
<dbReference type="Proteomes" id="UP000826012">
    <property type="component" value="Chromosome"/>
</dbReference>
<dbReference type="EMBL" id="AP024828">
    <property type="protein sequence ID" value="BCZ25059.1"/>
    <property type="molecule type" value="Genomic_DNA"/>
</dbReference>